<evidence type="ECO:0000256" key="2">
    <source>
        <dbReference type="SAM" id="MobiDB-lite"/>
    </source>
</evidence>
<keyword evidence="1" id="KW-0175">Coiled coil</keyword>
<name>A0A843YE04_9RHOB</name>
<feature type="compositionally biased region" description="Basic and acidic residues" evidence="2">
    <location>
        <begin position="251"/>
        <end position="264"/>
    </location>
</feature>
<dbReference type="InterPro" id="IPR036388">
    <property type="entry name" value="WH-like_DNA-bd_sf"/>
</dbReference>
<dbReference type="Pfam" id="PF11800">
    <property type="entry name" value="RP-C_C"/>
    <property type="match status" value="1"/>
</dbReference>
<dbReference type="InterPro" id="IPR047611">
    <property type="entry name" value="RepABC_RepC"/>
</dbReference>
<feature type="domain" description="Plasmid replication protein C C-terminal" evidence="4">
    <location>
        <begin position="290"/>
        <end position="389"/>
    </location>
</feature>
<feature type="compositionally biased region" description="Polar residues" evidence="2">
    <location>
        <begin position="266"/>
        <end position="276"/>
    </location>
</feature>
<dbReference type="Pfam" id="PF03428">
    <property type="entry name" value="RP-C"/>
    <property type="match status" value="1"/>
</dbReference>
<dbReference type="InterPro" id="IPR005090">
    <property type="entry name" value="RepC_N"/>
</dbReference>
<accession>A0A843YE04</accession>
<feature type="region of interest" description="Disordered" evidence="2">
    <location>
        <begin position="242"/>
        <end position="282"/>
    </location>
</feature>
<evidence type="ECO:0000259" key="4">
    <source>
        <dbReference type="Pfam" id="PF11800"/>
    </source>
</evidence>
<dbReference type="InterPro" id="IPR036390">
    <property type="entry name" value="WH_DNA-bd_sf"/>
</dbReference>
<keyword evidence="6" id="KW-1185">Reference proteome</keyword>
<dbReference type="EMBL" id="WIBF01000009">
    <property type="protein sequence ID" value="MQQ09630.1"/>
    <property type="molecule type" value="Genomic_DNA"/>
</dbReference>
<reference evidence="5 6" key="1">
    <citation type="submission" date="2019-10" db="EMBL/GenBank/DDBJ databases">
        <title>Epibacterium sp. nov., isolated from seawater.</title>
        <authorList>
            <person name="Zhang X."/>
            <person name="Li N."/>
        </authorList>
    </citation>
    <scope>NUCLEOTIDE SEQUENCE [LARGE SCALE GENOMIC DNA]</scope>
    <source>
        <strain evidence="5 6">SM1979</strain>
    </source>
</reference>
<dbReference type="Gene3D" id="1.10.10.10">
    <property type="entry name" value="Winged helix-like DNA-binding domain superfamily/Winged helix DNA-binding domain"/>
    <property type="match status" value="1"/>
</dbReference>
<sequence length="396" mass="43587">MEHLTSTPFGRRPVTAGLVARVTAKRQSASLTAAEALDKWTLFRDLTTARLSYDLGDRSLMVLNALLTFLPAKTLEPGAQLIVFPSNRSLADRCHGMAESTLRRHLAALVEAGVIARHDSPNGKRYARRGSGGDVTRAFGFDLSPLLYQAAEIQLRAETQRRAQAELKLQRERIALLRRDVVKLASFAVEENITGDWEMVHATLAELNRQMRRKLSAETLSEIEQKLVDILAYIQGEMTEVSEDLSGNDSQNERHYQSSKKDNLDSELSQTTTEAQKPQPVPAEKTIKLPLALVLEACPDVLPYCESPPRSWRDLVGAASTLSTMMGIDRTAWEEACQQMGPEAAAITLSCILQRFSAIRNPGGYLRSLTAKAQLGCFSPAPMVMALVNGANQRAA</sequence>
<evidence type="ECO:0000259" key="3">
    <source>
        <dbReference type="Pfam" id="PF03428"/>
    </source>
</evidence>
<protein>
    <submittedName>
        <fullName evidence="5">Replication initiation protein RepC</fullName>
    </submittedName>
</protein>
<feature type="domain" description="Plasmid replication protein C N-terminal" evidence="3">
    <location>
        <begin position="12"/>
        <end position="188"/>
    </location>
</feature>
<dbReference type="NCBIfam" id="NF040974">
    <property type="entry name" value="RepABC_RepC"/>
    <property type="match status" value="1"/>
</dbReference>
<organism evidence="5 6">
    <name type="scientific">Tritonibacter litoralis</name>
    <dbReference type="NCBI Taxonomy" id="2662264"/>
    <lineage>
        <taxon>Bacteria</taxon>
        <taxon>Pseudomonadati</taxon>
        <taxon>Pseudomonadota</taxon>
        <taxon>Alphaproteobacteria</taxon>
        <taxon>Rhodobacterales</taxon>
        <taxon>Paracoccaceae</taxon>
        <taxon>Tritonibacter</taxon>
    </lineage>
</organism>
<dbReference type="InterPro" id="IPR021760">
    <property type="entry name" value="RepC_C"/>
</dbReference>
<dbReference type="NCBIfam" id="NF010396">
    <property type="entry name" value="PRK13824.1"/>
    <property type="match status" value="1"/>
</dbReference>
<evidence type="ECO:0000313" key="6">
    <source>
        <dbReference type="Proteomes" id="UP000444174"/>
    </source>
</evidence>
<dbReference type="RefSeq" id="WP_153216606.1">
    <property type="nucleotide sequence ID" value="NZ_WIBF01000009.1"/>
</dbReference>
<evidence type="ECO:0000256" key="1">
    <source>
        <dbReference type="SAM" id="Coils"/>
    </source>
</evidence>
<proteinExistence type="predicted"/>
<gene>
    <name evidence="5" type="ORF">GFB49_14280</name>
</gene>
<dbReference type="SUPFAM" id="SSF46785">
    <property type="entry name" value="Winged helix' DNA-binding domain"/>
    <property type="match status" value="1"/>
</dbReference>
<dbReference type="Proteomes" id="UP000444174">
    <property type="component" value="Unassembled WGS sequence"/>
</dbReference>
<evidence type="ECO:0000313" key="5">
    <source>
        <dbReference type="EMBL" id="MQQ09630.1"/>
    </source>
</evidence>
<dbReference type="AlphaFoldDB" id="A0A843YE04"/>
<feature type="coiled-coil region" evidence="1">
    <location>
        <begin position="148"/>
        <end position="180"/>
    </location>
</feature>
<comment type="caution">
    <text evidence="5">The sequence shown here is derived from an EMBL/GenBank/DDBJ whole genome shotgun (WGS) entry which is preliminary data.</text>
</comment>